<evidence type="ECO:0000313" key="14">
    <source>
        <dbReference type="EMBL" id="WOC31027.1"/>
    </source>
</evidence>
<proteinExistence type="inferred from homology"/>
<dbReference type="PANTHER" id="PTHR39188:SF3">
    <property type="entry name" value="STAGE IV SPORULATION PROTEIN FB"/>
    <property type="match status" value="1"/>
</dbReference>
<sequence>MILSVGRCTVQATVPFFALLAFLLLADRSGAAVCGLAAAAFHEGGHLLAMAGCGCPPKRIRFTAFGAEIQTGNGADSYGQDALIAAAGPAANFVLWIGAVYWAACFGVSLPVRLFGLSNALLAVFNLLPVEPLDGGQALFSLLSVFLKREQARRIIRLISFFTLVPVAALGFLILFRSRWNLTLLLAALYLLFLLLMKKDRYL</sequence>
<keyword evidence="11 12" id="KW-0472">Membrane</keyword>
<dbReference type="AlphaFoldDB" id="A0AA97D7N8"/>
<keyword evidence="5 12" id="KW-0812">Transmembrane</keyword>
<dbReference type="Pfam" id="PF02163">
    <property type="entry name" value="Peptidase_M50"/>
    <property type="match status" value="1"/>
</dbReference>
<evidence type="ECO:0000256" key="10">
    <source>
        <dbReference type="ARBA" id="ARBA00023049"/>
    </source>
</evidence>
<feature type="transmembrane region" description="Helical" evidence="12">
    <location>
        <begin position="180"/>
        <end position="197"/>
    </location>
</feature>
<accession>A0AA97D7N8</accession>
<evidence type="ECO:0000256" key="12">
    <source>
        <dbReference type="SAM" id="Phobius"/>
    </source>
</evidence>
<dbReference type="GO" id="GO:0016020">
    <property type="term" value="C:membrane"/>
    <property type="evidence" value="ECO:0007669"/>
    <property type="project" value="UniProtKB-SubCell"/>
</dbReference>
<reference evidence="14 15" key="1">
    <citation type="submission" date="2024-06" db="EMBL/GenBank/DDBJ databases">
        <title>Caproicibacterium argilliputei sp. nov, a novel caproic acid producing anaerobic bacterium isolated from pit mud.</title>
        <authorList>
            <person name="Xia S."/>
        </authorList>
    </citation>
    <scope>NUCLEOTIDE SEQUENCE [LARGE SCALE GENOMIC DNA]</scope>
    <source>
        <strain evidence="14 15">ZCY20-5</strain>
    </source>
</reference>
<dbReference type="RefSeq" id="WP_275845031.1">
    <property type="nucleotide sequence ID" value="NZ_CP135996.1"/>
</dbReference>
<keyword evidence="8" id="KW-0862">Zinc</keyword>
<dbReference type="GO" id="GO:0008237">
    <property type="term" value="F:metallopeptidase activity"/>
    <property type="evidence" value="ECO:0007669"/>
    <property type="project" value="UniProtKB-KW"/>
</dbReference>
<evidence type="ECO:0000256" key="7">
    <source>
        <dbReference type="ARBA" id="ARBA00022801"/>
    </source>
</evidence>
<dbReference type="GO" id="GO:0046872">
    <property type="term" value="F:metal ion binding"/>
    <property type="evidence" value="ECO:0007669"/>
    <property type="project" value="UniProtKB-KW"/>
</dbReference>
<keyword evidence="4 14" id="KW-0645">Protease</keyword>
<keyword evidence="7" id="KW-0378">Hydrolase</keyword>
<reference evidence="15" key="2">
    <citation type="submission" date="2024-06" db="EMBL/GenBank/DDBJ databases">
        <title>Caproicibacterium argilliputei sp. nov, a novel caproic acid producing anaerobic bacterium isolated from pit mud.</title>
        <authorList>
            <person name="Zeng C."/>
        </authorList>
    </citation>
    <scope>NUCLEOTIDE SEQUENCE [LARGE SCALE GENOMIC DNA]</scope>
    <source>
        <strain evidence="15">ZCY20-5</strain>
    </source>
</reference>
<dbReference type="GO" id="GO:0006508">
    <property type="term" value="P:proteolysis"/>
    <property type="evidence" value="ECO:0007669"/>
    <property type="project" value="UniProtKB-KW"/>
</dbReference>
<evidence type="ECO:0000259" key="13">
    <source>
        <dbReference type="Pfam" id="PF02163"/>
    </source>
</evidence>
<organism evidence="14 15">
    <name type="scientific">Caproicibacterium argilliputei</name>
    <dbReference type="NCBI Taxonomy" id="3030016"/>
    <lineage>
        <taxon>Bacteria</taxon>
        <taxon>Bacillati</taxon>
        <taxon>Bacillota</taxon>
        <taxon>Clostridia</taxon>
        <taxon>Eubacteriales</taxon>
        <taxon>Oscillospiraceae</taxon>
        <taxon>Caproicibacterium</taxon>
    </lineage>
</organism>
<keyword evidence="6" id="KW-0479">Metal-binding</keyword>
<gene>
    <name evidence="14" type="ORF">PXC00_07220</name>
</gene>
<name>A0AA97D7N8_9FIRM</name>
<evidence type="ECO:0000256" key="9">
    <source>
        <dbReference type="ARBA" id="ARBA00022989"/>
    </source>
</evidence>
<keyword evidence="10" id="KW-0482">Metalloprotease</keyword>
<dbReference type="InterPro" id="IPR008915">
    <property type="entry name" value="Peptidase_M50"/>
</dbReference>
<dbReference type="PANTHER" id="PTHR39188">
    <property type="entry name" value="MEMBRANE-ASSOCIATED ZINC METALLOPROTEASE M50B"/>
    <property type="match status" value="1"/>
</dbReference>
<evidence type="ECO:0000256" key="6">
    <source>
        <dbReference type="ARBA" id="ARBA00022723"/>
    </source>
</evidence>
<dbReference type="KEGG" id="carl:PXC00_07220"/>
<evidence type="ECO:0000313" key="15">
    <source>
        <dbReference type="Proteomes" id="UP001300604"/>
    </source>
</evidence>
<evidence type="ECO:0000256" key="3">
    <source>
        <dbReference type="ARBA" id="ARBA00007931"/>
    </source>
</evidence>
<comment type="cofactor">
    <cofactor evidence="1">
        <name>Zn(2+)</name>
        <dbReference type="ChEBI" id="CHEBI:29105"/>
    </cofactor>
</comment>
<comment type="subcellular location">
    <subcellularLocation>
        <location evidence="2">Membrane</location>
        <topology evidence="2">Multi-pass membrane protein</topology>
    </subcellularLocation>
</comment>
<evidence type="ECO:0000256" key="5">
    <source>
        <dbReference type="ARBA" id="ARBA00022692"/>
    </source>
</evidence>
<dbReference type="EMBL" id="CP135996">
    <property type="protein sequence ID" value="WOC31027.1"/>
    <property type="molecule type" value="Genomic_DNA"/>
</dbReference>
<evidence type="ECO:0000256" key="4">
    <source>
        <dbReference type="ARBA" id="ARBA00022670"/>
    </source>
</evidence>
<keyword evidence="15" id="KW-1185">Reference proteome</keyword>
<evidence type="ECO:0000256" key="2">
    <source>
        <dbReference type="ARBA" id="ARBA00004141"/>
    </source>
</evidence>
<evidence type="ECO:0000256" key="8">
    <source>
        <dbReference type="ARBA" id="ARBA00022833"/>
    </source>
</evidence>
<protein>
    <submittedName>
        <fullName evidence="14">Site-2 protease family protein</fullName>
    </submittedName>
</protein>
<feature type="transmembrane region" description="Helical" evidence="12">
    <location>
        <begin position="93"/>
        <end position="112"/>
    </location>
</feature>
<evidence type="ECO:0000256" key="1">
    <source>
        <dbReference type="ARBA" id="ARBA00001947"/>
    </source>
</evidence>
<comment type="similarity">
    <text evidence="3">Belongs to the peptidase M50B family.</text>
</comment>
<feature type="transmembrane region" description="Helical" evidence="12">
    <location>
        <begin position="155"/>
        <end position="174"/>
    </location>
</feature>
<dbReference type="Proteomes" id="UP001300604">
    <property type="component" value="Chromosome"/>
</dbReference>
<reference evidence="15" key="3">
    <citation type="submission" date="2024-06" db="EMBL/GenBank/DDBJ databases">
        <authorList>
            <person name="Zeng C."/>
        </authorList>
    </citation>
    <scope>NUCLEOTIDE SEQUENCE [LARGE SCALE GENOMIC DNA]</scope>
    <source>
        <strain evidence="15">ZCY20-5</strain>
    </source>
</reference>
<feature type="domain" description="Peptidase M50" evidence="13">
    <location>
        <begin position="106"/>
        <end position="165"/>
    </location>
</feature>
<keyword evidence="9 12" id="KW-1133">Transmembrane helix</keyword>
<evidence type="ECO:0000256" key="11">
    <source>
        <dbReference type="ARBA" id="ARBA00023136"/>
    </source>
</evidence>